<name>A0ABM1A981_APLCA</name>
<accession>A0ABM1A981</accession>
<dbReference type="Gene3D" id="3.40.50.11350">
    <property type="match status" value="1"/>
</dbReference>
<feature type="compositionally biased region" description="Polar residues" evidence="1">
    <location>
        <begin position="111"/>
        <end position="131"/>
    </location>
</feature>
<evidence type="ECO:0000256" key="1">
    <source>
        <dbReference type="SAM" id="MobiDB-lite"/>
    </source>
</evidence>
<reference evidence="3" key="1">
    <citation type="submission" date="2025-08" db="UniProtKB">
        <authorList>
            <consortium name="RefSeq"/>
        </authorList>
    </citation>
    <scope>IDENTIFICATION</scope>
</reference>
<feature type="compositionally biased region" description="Polar residues" evidence="1">
    <location>
        <begin position="78"/>
        <end position="91"/>
    </location>
</feature>
<dbReference type="GeneID" id="106013061"/>
<dbReference type="Proteomes" id="UP000694888">
    <property type="component" value="Unplaced"/>
</dbReference>
<proteinExistence type="predicted"/>
<dbReference type="RefSeq" id="XP_012943235.1">
    <property type="nucleotide sequence ID" value="XM_013087781.1"/>
</dbReference>
<feature type="compositionally biased region" description="Basic and acidic residues" evidence="1">
    <location>
        <begin position="98"/>
        <end position="110"/>
    </location>
</feature>
<sequence>MSASRSFRVLLFLIVWILLLVIITNTPKYLPLTFTSFLSVQSGHAGGGEEQKGLWLLSDPSKIVPDEKQDVEEDKSTTTKGSRRIQTSDESVSGLRIQAERDSRKSRDQPSHVTEINTKQLHSFDSESNTLRNDDIVSYKTSSPSSNDVPNKNDTPTVNDTPFRNHTEAQVLESKHASSNSGIPKTTGKVFDDKLDLPRYLLPSRINDISSDKNEDEKYFIYRCDDGLMRFCGGWADRLKGILTGFLIANLTGRTFKAELLSFSCHLEKFLVPNVFNWSLPHSFHTKLERHGKSGDTAYLNMVDKSDFYGRLHLINFTNMIGPAKFAYFKANLDYIDGFKKSKIYSKQLSWMKNLSRDVVYAKLYRALFKPSSALQSRLDLFLATARPPGHRLICAHIRMGRNPSLPNDSQLRQTPEDLPAVWKHLKNQSHRFKNSKIFLMSDSDDVIQLAKNQSFAEKLVFTQGNVVHVERSKMVNAEEKCEGLEKVIFDQQILMHCDVLMISKSGISRMAAYVRQKDDGLFCLVKKEVVKCETKALKELYKVMG</sequence>
<protein>
    <submittedName>
        <fullName evidence="3">Uncharacterized protein LOC106013061</fullName>
    </submittedName>
</protein>
<organism evidence="2 3">
    <name type="scientific">Aplysia californica</name>
    <name type="common">California sea hare</name>
    <dbReference type="NCBI Taxonomy" id="6500"/>
    <lineage>
        <taxon>Eukaryota</taxon>
        <taxon>Metazoa</taxon>
        <taxon>Spiralia</taxon>
        <taxon>Lophotrochozoa</taxon>
        <taxon>Mollusca</taxon>
        <taxon>Gastropoda</taxon>
        <taxon>Heterobranchia</taxon>
        <taxon>Euthyneura</taxon>
        <taxon>Tectipleura</taxon>
        <taxon>Aplysiida</taxon>
        <taxon>Aplysioidea</taxon>
        <taxon>Aplysiidae</taxon>
        <taxon>Aplysia</taxon>
    </lineage>
</organism>
<evidence type="ECO:0000313" key="3">
    <source>
        <dbReference type="RefSeq" id="XP_012943235.1"/>
    </source>
</evidence>
<evidence type="ECO:0000313" key="2">
    <source>
        <dbReference type="Proteomes" id="UP000694888"/>
    </source>
</evidence>
<feature type="region of interest" description="Disordered" evidence="1">
    <location>
        <begin position="65"/>
        <end position="163"/>
    </location>
</feature>
<keyword evidence="2" id="KW-1185">Reference proteome</keyword>
<feature type="compositionally biased region" description="Polar residues" evidence="1">
    <location>
        <begin position="139"/>
        <end position="163"/>
    </location>
</feature>
<gene>
    <name evidence="3" type="primary">LOC106013061</name>
</gene>